<comment type="similarity">
    <text evidence="1">Belongs to the 'phage' integrase family.</text>
</comment>
<name>A0ABD7GKA4_EGGLN</name>
<dbReference type="PROSITE" id="PS51898">
    <property type="entry name" value="TYR_RECOMBINASE"/>
    <property type="match status" value="1"/>
</dbReference>
<evidence type="ECO:0000259" key="5">
    <source>
        <dbReference type="PROSITE" id="PS51898"/>
    </source>
</evidence>
<reference evidence="7 8" key="1">
    <citation type="journal article" date="2018" name="Elife">
        <title>Discovery and characterization of a prevalent human gut bacterial enzyme sufficient for the inactivation of a family of plant toxins.</title>
        <authorList>
            <person name="Koppel N."/>
            <person name="Bisanz J.E."/>
            <person name="Pandelia M.E."/>
            <person name="Turnbaugh P.J."/>
            <person name="Balskus E.P."/>
        </authorList>
    </citation>
    <scope>NUCLEOTIDE SEQUENCE [LARGE SCALE GENOMIC DNA]</scope>
    <source>
        <strain evidence="7 8">16A</strain>
    </source>
</reference>
<dbReference type="InterPro" id="IPR010998">
    <property type="entry name" value="Integrase_recombinase_N"/>
</dbReference>
<dbReference type="AlphaFoldDB" id="A0ABD7GKA4"/>
<evidence type="ECO:0000313" key="8">
    <source>
        <dbReference type="Proteomes" id="UP000253915"/>
    </source>
</evidence>
<dbReference type="InterPro" id="IPR044068">
    <property type="entry name" value="CB"/>
</dbReference>
<sequence length="400" mass="43916">MKYTMGKARGGGSIVQLDSGKSRARCRRWRIVISMGRDPITKKRLPPRTKRVCGTYTEAQAALREFLIEVENGPDGGGERMAALVQDWIESREMLVQSGALAAGTCRKDKVRAKTISAWFGQAKVADVGPDDVMRFYAAMRTGSSSLSGEPLSGTTARGIAVALSAVMDMAVKRRIILENPCSGVDKPKVDTDEKQALSVETLRSLMVELAGGEPEARKIGVLLAVTCGLSREELLGLSWRDVSDEVLSISKVRNVDDPGLANTKTKHRKRSMPIHPKVQECLAAWRAVQRAKLKRLRIVQDASTPVVTNSVGGRMHPENFARWWRSWRDEHGLDGVGLHELRHTFATYVVSKGTDMITAADLMGHSGTQMLENVYAHTVPENKVSAMKAVGDFMFGLDD</sequence>
<evidence type="ECO:0000256" key="1">
    <source>
        <dbReference type="ARBA" id="ARBA00008857"/>
    </source>
</evidence>
<evidence type="ECO:0008006" key="9">
    <source>
        <dbReference type="Google" id="ProtNLM"/>
    </source>
</evidence>
<dbReference type="InterPro" id="IPR050090">
    <property type="entry name" value="Tyrosine_recombinase_XerCD"/>
</dbReference>
<keyword evidence="2 4" id="KW-0238">DNA-binding</keyword>
<dbReference type="GO" id="GO:0006310">
    <property type="term" value="P:DNA recombination"/>
    <property type="evidence" value="ECO:0007669"/>
    <property type="project" value="UniProtKB-KW"/>
</dbReference>
<organism evidence="7 8">
    <name type="scientific">Eggerthella lenta</name>
    <name type="common">Eubacterium lentum</name>
    <dbReference type="NCBI Taxonomy" id="84112"/>
    <lineage>
        <taxon>Bacteria</taxon>
        <taxon>Bacillati</taxon>
        <taxon>Actinomycetota</taxon>
        <taxon>Coriobacteriia</taxon>
        <taxon>Eggerthellales</taxon>
        <taxon>Eggerthellaceae</taxon>
        <taxon>Eggerthella</taxon>
    </lineage>
</organism>
<dbReference type="CDD" id="cd01189">
    <property type="entry name" value="INT_ICEBs1_C_like"/>
    <property type="match status" value="1"/>
</dbReference>
<dbReference type="Pfam" id="PF00589">
    <property type="entry name" value="Phage_integrase"/>
    <property type="match status" value="1"/>
</dbReference>
<dbReference type="PANTHER" id="PTHR30349:SF41">
    <property type="entry name" value="INTEGRASE_RECOMBINASE PROTEIN MJ0367-RELATED"/>
    <property type="match status" value="1"/>
</dbReference>
<dbReference type="InterPro" id="IPR011010">
    <property type="entry name" value="DNA_brk_join_enz"/>
</dbReference>
<dbReference type="EMBL" id="PPUQ01000005">
    <property type="protein sequence ID" value="RDC39694.1"/>
    <property type="molecule type" value="Genomic_DNA"/>
</dbReference>
<comment type="caution">
    <text evidence="7">The sequence shown here is derived from an EMBL/GenBank/DDBJ whole genome shotgun (WGS) entry which is preliminary data.</text>
</comment>
<dbReference type="PROSITE" id="PS51900">
    <property type="entry name" value="CB"/>
    <property type="match status" value="1"/>
</dbReference>
<feature type="domain" description="Tyr recombinase" evidence="5">
    <location>
        <begin position="193"/>
        <end position="389"/>
    </location>
</feature>
<dbReference type="SUPFAM" id="SSF56349">
    <property type="entry name" value="DNA breaking-rejoining enzymes"/>
    <property type="match status" value="1"/>
</dbReference>
<proteinExistence type="inferred from homology"/>
<dbReference type="Gene3D" id="1.10.443.10">
    <property type="entry name" value="Intergrase catalytic core"/>
    <property type="match status" value="1"/>
</dbReference>
<dbReference type="InterPro" id="IPR002104">
    <property type="entry name" value="Integrase_catalytic"/>
</dbReference>
<evidence type="ECO:0000256" key="4">
    <source>
        <dbReference type="PROSITE-ProRule" id="PRU01248"/>
    </source>
</evidence>
<dbReference type="Proteomes" id="UP000253915">
    <property type="component" value="Unassembled WGS sequence"/>
</dbReference>
<gene>
    <name evidence="7" type="ORF">C1853_05360</name>
</gene>
<feature type="domain" description="Core-binding (CB)" evidence="6">
    <location>
        <begin position="79"/>
        <end position="172"/>
    </location>
</feature>
<protein>
    <recommendedName>
        <fullName evidence="9">Site-specific integrase</fullName>
    </recommendedName>
</protein>
<evidence type="ECO:0000256" key="3">
    <source>
        <dbReference type="ARBA" id="ARBA00023172"/>
    </source>
</evidence>
<dbReference type="InterPro" id="IPR013762">
    <property type="entry name" value="Integrase-like_cat_sf"/>
</dbReference>
<dbReference type="RefSeq" id="WP_114526534.1">
    <property type="nucleotide sequence ID" value="NZ_JADMOT010000003.1"/>
</dbReference>
<evidence type="ECO:0000259" key="6">
    <source>
        <dbReference type="PROSITE" id="PS51900"/>
    </source>
</evidence>
<evidence type="ECO:0000256" key="2">
    <source>
        <dbReference type="ARBA" id="ARBA00023125"/>
    </source>
</evidence>
<evidence type="ECO:0000313" key="7">
    <source>
        <dbReference type="EMBL" id="RDC39694.1"/>
    </source>
</evidence>
<accession>A0ABD7GKA4</accession>
<dbReference type="Gene3D" id="1.10.150.130">
    <property type="match status" value="1"/>
</dbReference>
<dbReference type="PANTHER" id="PTHR30349">
    <property type="entry name" value="PHAGE INTEGRASE-RELATED"/>
    <property type="match status" value="1"/>
</dbReference>
<dbReference type="GO" id="GO:0003677">
    <property type="term" value="F:DNA binding"/>
    <property type="evidence" value="ECO:0007669"/>
    <property type="project" value="UniProtKB-UniRule"/>
</dbReference>
<keyword evidence="3" id="KW-0233">DNA recombination</keyword>